<comment type="caution">
    <text evidence="1">The sequence shown here is derived from an EMBL/GenBank/DDBJ whole genome shotgun (WGS) entry which is preliminary data.</text>
</comment>
<reference evidence="1" key="1">
    <citation type="submission" date="2019-09" db="EMBL/GenBank/DDBJ databases">
        <title>Draft genome information of white flower Hibiscus syriacus.</title>
        <authorList>
            <person name="Kim Y.-M."/>
        </authorList>
    </citation>
    <scope>NUCLEOTIDE SEQUENCE [LARGE SCALE GENOMIC DNA]</scope>
    <source>
        <strain evidence="1">YM2019G1</strain>
    </source>
</reference>
<evidence type="ECO:0000313" key="2">
    <source>
        <dbReference type="Proteomes" id="UP000436088"/>
    </source>
</evidence>
<dbReference type="Proteomes" id="UP000436088">
    <property type="component" value="Unassembled WGS sequence"/>
</dbReference>
<accession>A0A6A2YUA1</accession>
<dbReference type="EMBL" id="VEPZ02001276">
    <property type="protein sequence ID" value="KAE8682963.1"/>
    <property type="molecule type" value="Genomic_DNA"/>
</dbReference>
<gene>
    <name evidence="1" type="ORF">F3Y22_tig00111231pilonHSYRG00072</name>
</gene>
<protein>
    <recommendedName>
        <fullName evidence="3">Reverse transcriptase domain-containing protein</fullName>
    </recommendedName>
</protein>
<dbReference type="AlphaFoldDB" id="A0A6A2YUA1"/>
<proteinExistence type="predicted"/>
<keyword evidence="2" id="KW-1185">Reference proteome</keyword>
<evidence type="ECO:0008006" key="3">
    <source>
        <dbReference type="Google" id="ProtNLM"/>
    </source>
</evidence>
<evidence type="ECO:0000313" key="1">
    <source>
        <dbReference type="EMBL" id="KAE8682963.1"/>
    </source>
</evidence>
<sequence length="247" mass="28136">MDSTGSDHLKDEELKIRSKLEEILDQEELLSKPSVLAMVTDATTRTPSAQKLPFLDYLIFDIRLLDAAVTNEEIRHALFDMNPLKSPGLDGMNALFFKTNGTPSEPQSVLVMKIIDNRFKPVFPKTIVPNLANFIVGLNIHYALNLSLWEPMVLYCGEPPRSNVFFGRPRSKRHHPGCFSYRYCCRFGWPSSGSYVTEVAKSREVCHSRSKMAMKLNLAALSWKVPGTLQFWRQCSNLDPRVEPWLT</sequence>
<organism evidence="1 2">
    <name type="scientific">Hibiscus syriacus</name>
    <name type="common">Rose of Sharon</name>
    <dbReference type="NCBI Taxonomy" id="106335"/>
    <lineage>
        <taxon>Eukaryota</taxon>
        <taxon>Viridiplantae</taxon>
        <taxon>Streptophyta</taxon>
        <taxon>Embryophyta</taxon>
        <taxon>Tracheophyta</taxon>
        <taxon>Spermatophyta</taxon>
        <taxon>Magnoliopsida</taxon>
        <taxon>eudicotyledons</taxon>
        <taxon>Gunneridae</taxon>
        <taxon>Pentapetalae</taxon>
        <taxon>rosids</taxon>
        <taxon>malvids</taxon>
        <taxon>Malvales</taxon>
        <taxon>Malvaceae</taxon>
        <taxon>Malvoideae</taxon>
        <taxon>Hibiscus</taxon>
    </lineage>
</organism>
<name>A0A6A2YUA1_HIBSY</name>